<accession>A0ABR7F6W6</accession>
<dbReference type="EMBL" id="JACOOZ010000008">
    <property type="protein sequence ID" value="MBC5668505.1"/>
    <property type="molecule type" value="Genomic_DNA"/>
</dbReference>
<keyword evidence="2" id="KW-1185">Reference proteome</keyword>
<evidence type="ECO:0000313" key="2">
    <source>
        <dbReference type="Proteomes" id="UP000597877"/>
    </source>
</evidence>
<dbReference type="RefSeq" id="WP_118590279.1">
    <property type="nucleotide sequence ID" value="NZ_JACOOZ010000008.1"/>
</dbReference>
<evidence type="ECO:0000313" key="1">
    <source>
        <dbReference type="EMBL" id="MBC5668505.1"/>
    </source>
</evidence>
<evidence type="ECO:0008006" key="3">
    <source>
        <dbReference type="Google" id="ProtNLM"/>
    </source>
</evidence>
<name>A0ABR7F6W6_9FIRM</name>
<dbReference type="Proteomes" id="UP000597877">
    <property type="component" value="Unassembled WGS sequence"/>
</dbReference>
<comment type="caution">
    <text evidence="1">The sequence shown here is derived from an EMBL/GenBank/DDBJ whole genome shotgun (WGS) entry which is preliminary data.</text>
</comment>
<organism evidence="1 2">
    <name type="scientific">Eubacterium segne</name>
    <dbReference type="NCBI Taxonomy" id="2763045"/>
    <lineage>
        <taxon>Bacteria</taxon>
        <taxon>Bacillati</taxon>
        <taxon>Bacillota</taxon>
        <taxon>Clostridia</taxon>
        <taxon>Eubacteriales</taxon>
        <taxon>Eubacteriaceae</taxon>
        <taxon>Eubacterium</taxon>
    </lineage>
</organism>
<protein>
    <recommendedName>
        <fullName evidence="3">Phage protein</fullName>
    </recommendedName>
</protein>
<reference evidence="1 2" key="1">
    <citation type="submission" date="2020-08" db="EMBL/GenBank/DDBJ databases">
        <title>Genome public.</title>
        <authorList>
            <person name="Liu C."/>
            <person name="Sun Q."/>
        </authorList>
    </citation>
    <scope>NUCLEOTIDE SEQUENCE [LARGE SCALE GENOMIC DNA]</scope>
    <source>
        <strain evidence="1 2">BX4</strain>
    </source>
</reference>
<gene>
    <name evidence="1" type="ORF">H8S00_11035</name>
</gene>
<proteinExistence type="predicted"/>
<sequence length="69" mass="8222">MNKFITVYNIMLFVWHAVSEYKDRDISDDAVCEEMVRELNGICRAYPEEHEKSLVRTIATAIMEYIYEK</sequence>